<accession>A0A653L0X8</accession>
<protein>
    <submittedName>
        <fullName evidence="1">Uncharacterized protein</fullName>
    </submittedName>
</protein>
<reference evidence="1 2" key="1">
    <citation type="submission" date="2019-10" db="EMBL/GenBank/DDBJ databases">
        <authorList>
            <person name="Karimi E."/>
        </authorList>
    </citation>
    <scope>NUCLEOTIDE SEQUENCE [LARGE SCALE GENOMIC DNA]</scope>
    <source>
        <strain evidence="1">Aeromonas sp. 8C</strain>
    </source>
</reference>
<sequence>MVPEAGIEPARRERRGILNLIQLYEKTSTYIKIKELVNQ</sequence>
<evidence type="ECO:0000313" key="2">
    <source>
        <dbReference type="Proteomes" id="UP000439123"/>
    </source>
</evidence>
<organism evidence="1 2">
    <name type="scientific">Aeromonas veronii</name>
    <dbReference type="NCBI Taxonomy" id="654"/>
    <lineage>
        <taxon>Bacteria</taxon>
        <taxon>Pseudomonadati</taxon>
        <taxon>Pseudomonadota</taxon>
        <taxon>Gammaproteobacteria</taxon>
        <taxon>Aeromonadales</taxon>
        <taxon>Aeromonadaceae</taxon>
        <taxon>Aeromonas</taxon>
    </lineage>
</organism>
<dbReference type="EMBL" id="CABWLC010000012">
    <property type="protein sequence ID" value="VXA85056.1"/>
    <property type="molecule type" value="Genomic_DNA"/>
</dbReference>
<name>A0A653L0X8_AERVE</name>
<dbReference type="Proteomes" id="UP000439123">
    <property type="component" value="Unassembled WGS sequence"/>
</dbReference>
<evidence type="ECO:0000313" key="1">
    <source>
        <dbReference type="EMBL" id="VXA85056.1"/>
    </source>
</evidence>
<gene>
    <name evidence="1" type="ORF">AERO8C_20206</name>
</gene>
<proteinExistence type="predicted"/>
<dbReference type="AlphaFoldDB" id="A0A653L0X8"/>